<dbReference type="CDD" id="cd13627">
    <property type="entry name" value="PBP2_AA_binding_like_2"/>
    <property type="match status" value="1"/>
</dbReference>
<dbReference type="Gene3D" id="3.40.190.10">
    <property type="entry name" value="Periplasmic binding protein-like II"/>
    <property type="match status" value="2"/>
</dbReference>
<proteinExistence type="predicted"/>
<reference evidence="4 5" key="1">
    <citation type="submission" date="2019-08" db="EMBL/GenBank/DDBJ databases">
        <title>In-depth cultivation of the pig gut microbiome towards novel bacterial diversity and tailored functional studies.</title>
        <authorList>
            <person name="Wylensek D."/>
            <person name="Hitch T.C.A."/>
            <person name="Clavel T."/>
        </authorList>
    </citation>
    <scope>NUCLEOTIDE SEQUENCE [LARGE SCALE GENOMIC DNA]</scope>
    <source>
        <strain evidence="4 5">CA-Schmier-601-WT-1</strain>
    </source>
</reference>
<organism evidence="4 5">
    <name type="scientific">Olsenella porci</name>
    <dbReference type="NCBI Taxonomy" id="2652279"/>
    <lineage>
        <taxon>Bacteria</taxon>
        <taxon>Bacillati</taxon>
        <taxon>Actinomycetota</taxon>
        <taxon>Coriobacteriia</taxon>
        <taxon>Coriobacteriales</taxon>
        <taxon>Atopobiaceae</taxon>
        <taxon>Olsenella</taxon>
    </lineage>
</organism>
<feature type="region of interest" description="Disordered" evidence="2">
    <location>
        <begin position="51"/>
        <end position="75"/>
    </location>
</feature>
<comment type="caution">
    <text evidence="4">The sequence shown here is derived from an EMBL/GenBank/DDBJ whole genome shotgun (WGS) entry which is preliminary data.</text>
</comment>
<evidence type="ECO:0000256" key="1">
    <source>
        <dbReference type="ARBA" id="ARBA00022729"/>
    </source>
</evidence>
<dbReference type="PROSITE" id="PS51318">
    <property type="entry name" value="TAT"/>
    <property type="match status" value="1"/>
</dbReference>
<evidence type="ECO:0000313" key="5">
    <source>
        <dbReference type="Proteomes" id="UP000469325"/>
    </source>
</evidence>
<protein>
    <submittedName>
        <fullName evidence="4">Transporter substrate-binding domain-containing protein</fullName>
    </submittedName>
</protein>
<keyword evidence="1" id="KW-0732">Signal</keyword>
<keyword evidence="5" id="KW-1185">Reference proteome</keyword>
<evidence type="ECO:0000259" key="3">
    <source>
        <dbReference type="SMART" id="SM00062"/>
    </source>
</evidence>
<dbReference type="SUPFAM" id="SSF53850">
    <property type="entry name" value="Periplasmic binding protein-like II"/>
    <property type="match status" value="1"/>
</dbReference>
<feature type="compositionally biased region" description="Low complexity" evidence="2">
    <location>
        <begin position="52"/>
        <end position="67"/>
    </location>
</feature>
<dbReference type="RefSeq" id="WP_154435593.1">
    <property type="nucleotide sequence ID" value="NZ_VUNC01000005.1"/>
</dbReference>
<feature type="domain" description="Solute-binding protein family 3/N-terminal" evidence="3">
    <location>
        <begin position="79"/>
        <end position="313"/>
    </location>
</feature>
<dbReference type="SMART" id="SM00062">
    <property type="entry name" value="PBPb"/>
    <property type="match status" value="1"/>
</dbReference>
<dbReference type="EMBL" id="VUNC01000005">
    <property type="protein sequence ID" value="MST72959.1"/>
    <property type="molecule type" value="Genomic_DNA"/>
</dbReference>
<dbReference type="PANTHER" id="PTHR35936:SF17">
    <property type="entry name" value="ARGININE-BINDING EXTRACELLULAR PROTEIN ARTP"/>
    <property type="match status" value="1"/>
</dbReference>
<name>A0A6N7XSQ7_9ACTN</name>
<dbReference type="PANTHER" id="PTHR35936">
    <property type="entry name" value="MEMBRANE-BOUND LYTIC MUREIN TRANSGLYCOSYLASE F"/>
    <property type="match status" value="1"/>
</dbReference>
<dbReference type="Pfam" id="PF00497">
    <property type="entry name" value="SBP_bac_3"/>
    <property type="match status" value="1"/>
</dbReference>
<dbReference type="InterPro" id="IPR006311">
    <property type="entry name" value="TAT_signal"/>
</dbReference>
<evidence type="ECO:0000256" key="2">
    <source>
        <dbReference type="SAM" id="MobiDB-lite"/>
    </source>
</evidence>
<feature type="region of interest" description="Disordered" evidence="2">
    <location>
        <begin position="1"/>
        <end position="21"/>
    </location>
</feature>
<sequence length="320" mass="33432">MAGNTNNHTNGQSSSSTGSEFSRRGFLKLSGLTAFSVAGASFLTACGPAAQGTSSSSTGSSDSSSDSNAGSGVLGDGKTMRVGMEAAYAPYNWQASSESDTTIPIENVDGAYADGYDVQIAKKIAKALNMEPVAVKMSFTGLIDALNNGQIDIICAGMSKTAERAQSIDFSDPYLEDGVTIVVKKDSKYASATSLDDFSGASVLGQKDTLYDDVIDQIPSVNHLTPVSTVPNVVDHLENGTADAITFSSLSVSGLLKQYSDLVEVKLADGKGFKDATNPDNAGLAKGQDAVMEKVNAAIKAVSDDERKKIWTDCMDRQPE</sequence>
<dbReference type="Proteomes" id="UP000469325">
    <property type="component" value="Unassembled WGS sequence"/>
</dbReference>
<gene>
    <name evidence="4" type="ORF">FYJ68_07540</name>
</gene>
<dbReference type="AlphaFoldDB" id="A0A6N7XSQ7"/>
<feature type="compositionally biased region" description="Low complexity" evidence="2">
    <location>
        <begin position="1"/>
        <end position="19"/>
    </location>
</feature>
<dbReference type="InterPro" id="IPR001638">
    <property type="entry name" value="Solute-binding_3/MltF_N"/>
</dbReference>
<evidence type="ECO:0000313" key="4">
    <source>
        <dbReference type="EMBL" id="MST72959.1"/>
    </source>
</evidence>
<accession>A0A6N7XSQ7</accession>